<proteinExistence type="predicted"/>
<protein>
    <submittedName>
        <fullName evidence="1">Uncharacterized protein</fullName>
    </submittedName>
</protein>
<evidence type="ECO:0000313" key="1">
    <source>
        <dbReference type="EMBL" id="GAF95023.1"/>
    </source>
</evidence>
<reference evidence="1" key="1">
    <citation type="journal article" date="2014" name="Front. Microbiol.">
        <title>High frequency of phylogenetically diverse reductive dehalogenase-homologous genes in deep subseafloor sedimentary metagenomes.</title>
        <authorList>
            <person name="Kawai M."/>
            <person name="Futagami T."/>
            <person name="Toyoda A."/>
            <person name="Takaki Y."/>
            <person name="Nishi S."/>
            <person name="Hori S."/>
            <person name="Arai W."/>
            <person name="Tsubouchi T."/>
            <person name="Morono Y."/>
            <person name="Uchiyama I."/>
            <person name="Ito T."/>
            <person name="Fujiyama A."/>
            <person name="Inagaki F."/>
            <person name="Takami H."/>
        </authorList>
    </citation>
    <scope>NUCLEOTIDE SEQUENCE</scope>
    <source>
        <strain evidence="1">Expedition CK06-06</strain>
    </source>
</reference>
<accession>X0TNA7</accession>
<organism evidence="1">
    <name type="scientific">marine sediment metagenome</name>
    <dbReference type="NCBI Taxonomy" id="412755"/>
    <lineage>
        <taxon>unclassified sequences</taxon>
        <taxon>metagenomes</taxon>
        <taxon>ecological metagenomes</taxon>
    </lineage>
</organism>
<comment type="caution">
    <text evidence="1">The sequence shown here is derived from an EMBL/GenBank/DDBJ whole genome shotgun (WGS) entry which is preliminary data.</text>
</comment>
<feature type="non-terminal residue" evidence="1">
    <location>
        <position position="1"/>
    </location>
</feature>
<gene>
    <name evidence="1" type="ORF">S01H1_32039</name>
</gene>
<sequence length="114" mass="12656">THELFEVASKLSIFTTGSAKGAVQGLKGNYTELCKDVHTVDVINMEHLTALIYFPAFDSEKASRTSEIYASVAKQCLILLGLCFREFIFSMHHSNIDTILLNLPKAVKAEVHNL</sequence>
<dbReference type="AlphaFoldDB" id="X0TNA7"/>
<name>X0TNA7_9ZZZZ</name>
<dbReference type="EMBL" id="BARS01019811">
    <property type="protein sequence ID" value="GAF95023.1"/>
    <property type="molecule type" value="Genomic_DNA"/>
</dbReference>